<dbReference type="PANTHER" id="PTHR47690:SF1">
    <property type="entry name" value="GLUCOKINASE"/>
    <property type="match status" value="1"/>
</dbReference>
<sequence>MIKPDSIRPVLLADIGGTNLRFALGEGPSQPLRADSIRRYRAADHGSLGEAAARYVDELAVQPHAGVFAVAGRVDAGEVKITNLPWTVSAQAVAKQLSLASVRLVNDFAAQSRCLPLLTSDDLEVIGSVPAPSLAGGAARTVAVAGPGTGLGVGALLMRDGRAIELETEGGHLSFAPGSDEEVAVLARLRARFGRVSNERVVCGNGLYNLYVALCEIAGETPRAQNQEAVSLAATDGGDAHAVRAVELFCEIFGAICGDLVFAFGAWDGVYLTGGLLEPMLPWIRRGGFRRRFEDKGRFSPTMAKIPTLAITHPHTGLLGAAAIALDG</sequence>
<evidence type="ECO:0000256" key="1">
    <source>
        <dbReference type="ARBA" id="ARBA00022679"/>
    </source>
</evidence>
<dbReference type="GO" id="GO:0005524">
    <property type="term" value="F:ATP binding"/>
    <property type="evidence" value="ECO:0007669"/>
    <property type="project" value="UniProtKB-UniRule"/>
</dbReference>
<dbReference type="GO" id="GO:0006096">
    <property type="term" value="P:glycolytic process"/>
    <property type="evidence" value="ECO:0007669"/>
    <property type="project" value="UniProtKB-UniRule"/>
</dbReference>
<keyword evidence="8" id="KW-1185">Reference proteome</keyword>
<dbReference type="NCBIfam" id="TIGR00749">
    <property type="entry name" value="glk"/>
    <property type="match status" value="1"/>
</dbReference>
<evidence type="ECO:0000256" key="3">
    <source>
        <dbReference type="ARBA" id="ARBA00022777"/>
    </source>
</evidence>
<evidence type="ECO:0000313" key="8">
    <source>
        <dbReference type="Proteomes" id="UP001139971"/>
    </source>
</evidence>
<dbReference type="GO" id="GO:0005536">
    <property type="term" value="F:D-glucose binding"/>
    <property type="evidence" value="ECO:0007669"/>
    <property type="project" value="InterPro"/>
</dbReference>
<evidence type="ECO:0000313" key="7">
    <source>
        <dbReference type="EMBL" id="MDC8015709.1"/>
    </source>
</evidence>
<evidence type="ECO:0000256" key="6">
    <source>
        <dbReference type="RuleBase" id="RU004046"/>
    </source>
</evidence>
<dbReference type="InterPro" id="IPR043129">
    <property type="entry name" value="ATPase_NBD"/>
</dbReference>
<name>A0A9X3YPQ8_9GAMM</name>
<dbReference type="SUPFAM" id="SSF53067">
    <property type="entry name" value="Actin-like ATPase domain"/>
    <property type="match status" value="1"/>
</dbReference>
<dbReference type="Pfam" id="PF02685">
    <property type="entry name" value="Glucokinase"/>
    <property type="match status" value="1"/>
</dbReference>
<dbReference type="Proteomes" id="UP001139971">
    <property type="component" value="Unassembled WGS sequence"/>
</dbReference>
<comment type="catalytic activity">
    <reaction evidence="5">
        <text>D-glucose + ATP = D-glucose 6-phosphate + ADP + H(+)</text>
        <dbReference type="Rhea" id="RHEA:17825"/>
        <dbReference type="ChEBI" id="CHEBI:4167"/>
        <dbReference type="ChEBI" id="CHEBI:15378"/>
        <dbReference type="ChEBI" id="CHEBI:30616"/>
        <dbReference type="ChEBI" id="CHEBI:61548"/>
        <dbReference type="ChEBI" id="CHEBI:456216"/>
        <dbReference type="EC" id="2.7.1.2"/>
    </reaction>
</comment>
<dbReference type="InterPro" id="IPR050201">
    <property type="entry name" value="Bacterial_glucokinase"/>
</dbReference>
<organism evidence="7 8">
    <name type="scientific">Tahibacter soli</name>
    <dbReference type="NCBI Taxonomy" id="2983605"/>
    <lineage>
        <taxon>Bacteria</taxon>
        <taxon>Pseudomonadati</taxon>
        <taxon>Pseudomonadota</taxon>
        <taxon>Gammaproteobacteria</taxon>
        <taxon>Lysobacterales</taxon>
        <taxon>Rhodanobacteraceae</taxon>
        <taxon>Tahibacter</taxon>
    </lineage>
</organism>
<reference evidence="7" key="1">
    <citation type="submission" date="2023-02" db="EMBL/GenBank/DDBJ databases">
        <title>Tahibacter soli sp. nov. isolated from soil.</title>
        <authorList>
            <person name="Baek J.H."/>
            <person name="Lee J.K."/>
            <person name="Choi D.G."/>
            <person name="Jeon C.O."/>
        </authorList>
    </citation>
    <scope>NUCLEOTIDE SEQUENCE</scope>
    <source>
        <strain evidence="7">BL</strain>
    </source>
</reference>
<dbReference type="EMBL" id="JAOVZO020000020">
    <property type="protein sequence ID" value="MDC8015709.1"/>
    <property type="molecule type" value="Genomic_DNA"/>
</dbReference>
<evidence type="ECO:0000256" key="4">
    <source>
        <dbReference type="ARBA" id="ARBA00022840"/>
    </source>
</evidence>
<dbReference type="Gene3D" id="3.30.420.40">
    <property type="match status" value="1"/>
</dbReference>
<keyword evidence="3 5" id="KW-0418">Kinase</keyword>
<comment type="similarity">
    <text evidence="5 6">Belongs to the bacterial glucokinase family.</text>
</comment>
<dbReference type="AlphaFoldDB" id="A0A9X3YPQ8"/>
<keyword evidence="4 5" id="KW-0067">ATP-binding</keyword>
<keyword evidence="5" id="KW-0324">Glycolysis</keyword>
<dbReference type="CDD" id="cd24008">
    <property type="entry name" value="ASKHA_NBD_GLK"/>
    <property type="match status" value="1"/>
</dbReference>
<evidence type="ECO:0000256" key="5">
    <source>
        <dbReference type="HAMAP-Rule" id="MF_00524"/>
    </source>
</evidence>
<comment type="subcellular location">
    <subcellularLocation>
        <location evidence="5">Cytoplasm</location>
    </subcellularLocation>
</comment>
<dbReference type="GO" id="GO:0004340">
    <property type="term" value="F:glucokinase activity"/>
    <property type="evidence" value="ECO:0007669"/>
    <property type="project" value="UniProtKB-UniRule"/>
</dbReference>
<dbReference type="EC" id="2.7.1.2" evidence="5"/>
<dbReference type="HAMAP" id="MF_00524">
    <property type="entry name" value="Glucokinase"/>
    <property type="match status" value="1"/>
</dbReference>
<comment type="caution">
    <text evidence="7">The sequence shown here is derived from an EMBL/GenBank/DDBJ whole genome shotgun (WGS) entry which is preliminary data.</text>
</comment>
<gene>
    <name evidence="5 7" type="primary">glk</name>
    <name evidence="7" type="ORF">OD750_024545</name>
</gene>
<evidence type="ECO:0000256" key="2">
    <source>
        <dbReference type="ARBA" id="ARBA00022741"/>
    </source>
</evidence>
<keyword evidence="5" id="KW-0963">Cytoplasm</keyword>
<protein>
    <recommendedName>
        <fullName evidence="5">Glucokinase</fullName>
        <ecNumber evidence="5">2.7.1.2</ecNumber>
    </recommendedName>
    <alternativeName>
        <fullName evidence="5">Glucose kinase</fullName>
    </alternativeName>
</protein>
<dbReference type="Gene3D" id="3.40.367.20">
    <property type="match status" value="1"/>
</dbReference>
<dbReference type="PANTHER" id="PTHR47690">
    <property type="entry name" value="GLUCOKINASE"/>
    <property type="match status" value="1"/>
</dbReference>
<dbReference type="GO" id="GO:0005829">
    <property type="term" value="C:cytosol"/>
    <property type="evidence" value="ECO:0007669"/>
    <property type="project" value="TreeGrafter"/>
</dbReference>
<proteinExistence type="inferred from homology"/>
<accession>A0A9X3YPQ8</accession>
<dbReference type="NCBIfam" id="NF009073">
    <property type="entry name" value="PRK12408.1"/>
    <property type="match status" value="1"/>
</dbReference>
<dbReference type="InterPro" id="IPR003836">
    <property type="entry name" value="Glucokinase"/>
</dbReference>
<dbReference type="RefSeq" id="WP_263541392.1">
    <property type="nucleotide sequence ID" value="NZ_JAOVZO020000020.1"/>
</dbReference>
<feature type="binding site" evidence="5">
    <location>
        <begin position="13"/>
        <end position="18"/>
    </location>
    <ligand>
        <name>ATP</name>
        <dbReference type="ChEBI" id="CHEBI:30616"/>
    </ligand>
</feature>
<keyword evidence="2 5" id="KW-0547">Nucleotide-binding</keyword>
<keyword evidence="1 5" id="KW-0808">Transferase</keyword>